<gene>
    <name evidence="3" type="ORF">PGLA2088_LOCUS40539</name>
</gene>
<evidence type="ECO:0000313" key="4">
    <source>
        <dbReference type="Proteomes" id="UP000626109"/>
    </source>
</evidence>
<feature type="domain" description="3'-5' exonuclease" evidence="2">
    <location>
        <begin position="567"/>
        <end position="651"/>
    </location>
</feature>
<dbReference type="SUPFAM" id="SSF53098">
    <property type="entry name" value="Ribonuclease H-like"/>
    <property type="match status" value="1"/>
</dbReference>
<feature type="region of interest" description="Disordered" evidence="1">
    <location>
        <begin position="814"/>
        <end position="839"/>
    </location>
</feature>
<dbReference type="PANTHER" id="PTHR47765">
    <property type="entry name" value="3'-5' EXONUCLEASE DOMAIN-CONTAINING PROTEIN"/>
    <property type="match status" value="1"/>
</dbReference>
<accession>A0A813L4F3</accession>
<reference evidence="3" key="1">
    <citation type="submission" date="2021-02" db="EMBL/GenBank/DDBJ databases">
        <authorList>
            <person name="Dougan E. K."/>
            <person name="Rhodes N."/>
            <person name="Thang M."/>
            <person name="Chan C."/>
        </authorList>
    </citation>
    <scope>NUCLEOTIDE SEQUENCE</scope>
</reference>
<dbReference type="GO" id="GO:0003676">
    <property type="term" value="F:nucleic acid binding"/>
    <property type="evidence" value="ECO:0007669"/>
    <property type="project" value="InterPro"/>
</dbReference>
<protein>
    <recommendedName>
        <fullName evidence="2">3'-5' exonuclease domain-containing protein</fullName>
    </recommendedName>
</protein>
<evidence type="ECO:0000259" key="2">
    <source>
        <dbReference type="Pfam" id="PF01612"/>
    </source>
</evidence>
<dbReference type="InterPro" id="IPR012337">
    <property type="entry name" value="RNaseH-like_sf"/>
</dbReference>
<dbReference type="Proteomes" id="UP000626109">
    <property type="component" value="Unassembled WGS sequence"/>
</dbReference>
<feature type="region of interest" description="Disordered" evidence="1">
    <location>
        <begin position="882"/>
        <end position="942"/>
    </location>
</feature>
<feature type="compositionally biased region" description="Acidic residues" evidence="1">
    <location>
        <begin position="815"/>
        <end position="824"/>
    </location>
</feature>
<evidence type="ECO:0000313" key="3">
    <source>
        <dbReference type="EMBL" id="CAE8719258.1"/>
    </source>
</evidence>
<dbReference type="GO" id="GO:0008408">
    <property type="term" value="F:3'-5' exonuclease activity"/>
    <property type="evidence" value="ECO:0007669"/>
    <property type="project" value="InterPro"/>
</dbReference>
<organism evidence="3 4">
    <name type="scientific">Polarella glacialis</name>
    <name type="common">Dinoflagellate</name>
    <dbReference type="NCBI Taxonomy" id="89957"/>
    <lineage>
        <taxon>Eukaryota</taxon>
        <taxon>Sar</taxon>
        <taxon>Alveolata</taxon>
        <taxon>Dinophyceae</taxon>
        <taxon>Suessiales</taxon>
        <taxon>Suessiaceae</taxon>
        <taxon>Polarella</taxon>
    </lineage>
</organism>
<proteinExistence type="predicted"/>
<dbReference type="EMBL" id="CAJNNW010033503">
    <property type="protein sequence ID" value="CAE8719258.1"/>
    <property type="molecule type" value="Genomic_DNA"/>
</dbReference>
<dbReference type="GO" id="GO:0006139">
    <property type="term" value="P:nucleobase-containing compound metabolic process"/>
    <property type="evidence" value="ECO:0007669"/>
    <property type="project" value="InterPro"/>
</dbReference>
<name>A0A813L4F3_POLGL</name>
<dbReference type="AlphaFoldDB" id="A0A813L4F3"/>
<evidence type="ECO:0000256" key="1">
    <source>
        <dbReference type="SAM" id="MobiDB-lite"/>
    </source>
</evidence>
<dbReference type="Gene3D" id="3.30.420.10">
    <property type="entry name" value="Ribonuclease H-like superfamily/Ribonuclease H"/>
    <property type="match status" value="1"/>
</dbReference>
<dbReference type="InterPro" id="IPR002562">
    <property type="entry name" value="3'-5'_exonuclease_dom"/>
</dbReference>
<feature type="compositionally biased region" description="Polar residues" evidence="1">
    <location>
        <begin position="898"/>
        <end position="907"/>
    </location>
</feature>
<dbReference type="Pfam" id="PF01612">
    <property type="entry name" value="DNA_pol_A_exo1"/>
    <property type="match status" value="1"/>
</dbReference>
<comment type="caution">
    <text evidence="3">The sequence shown here is derived from an EMBL/GenBank/DDBJ whole genome shotgun (WGS) entry which is preliminary data.</text>
</comment>
<dbReference type="PANTHER" id="PTHR47765:SF2">
    <property type="entry name" value="EXONUCLEASE MUT-7 HOMOLOG"/>
    <property type="match status" value="1"/>
</dbReference>
<dbReference type="InterPro" id="IPR036397">
    <property type="entry name" value="RNaseH_sf"/>
</dbReference>
<sequence length="942" mass="103426">MRHAAPEVTPHKETWTIYASQRLWELSIELCAREAVEELAANIIYRALAALDCKDYRENARREAEFRQDLFTSCSNLFEVHHVHHGAECIFGVLNEATLRSISPTMKASRRKLLTELVVDTIEEWVLLHKDSFSRIDGRKLLEVVGPAAFIKLVPRLGISFRALSSNDLEVLFYHLTEEVRDLFGVIRVALSMCPVDSLSEPLGETSWSLRRVLKLIEARRSEHALRFFLAHLDAPLLLQALSALRERDLDTGLSRDSWSFMSSLRIEADVRAGKAVLPDLPAIWPMYAPTPAPMPQLSALDEDREIPRGQKMFLTDGELMPFTMRRRKPMPLAGLARQSRLRDTAWPQLAFDPAQALAEERGEIPSSASGADAYFALSGDADEVDALTLWGGQTVATTPVFSSFHEGLPSPQAELPLDAVHFVDSAQALSHVLTFLQQSPPAFVGIDLEWADPQPVSIIQIATPSRAFILDCVNRTPLYMSVLWVLVEWLLKREATTKLFFGFPHDLVRLNMLFGPQGKTFGGKDHIASVLDLYMQRIRRVKVYEPRAEDTPLGREDLLGSALYAQDLEEVQRLGAQPLPEYPNEEPAEKVFTIGGHQSLARLVQRYLGEDLNKTFQVSNWNFRPLSAAQVIYAATDAHILLRVEAAMRLQNACSLALWWSPTSDAMGLPRDPRSMVFGICVGACGTESRKLAEVDGDGMTAQLSKYCKQLNVAIFRHAPCHNAAPATSAPAAAAPASSEEAGADVQHITTSADFWRCQVEAIYRKRNPQKLGGVEALLEKHKGKEVVLYAKVCKVYDLDSSKFYADPKSWEQYEQDVQEDEPQQSTESTSSGSTAGGVGVSVPSLFGITSATSASPFSFGGDSGGGVKVPSLFGITSMGESSANESGGGVKMPSLFGTTSMSSTLKPVFQGEPDSDDDEGEAGSGPPAAAVDTSGDCKTQ</sequence>
<dbReference type="InterPro" id="IPR052408">
    <property type="entry name" value="Exonuclease_MUT-7-like"/>
</dbReference>